<dbReference type="InterPro" id="IPR011992">
    <property type="entry name" value="EF-hand-dom_pair"/>
</dbReference>
<keyword evidence="5" id="KW-1185">Reference proteome</keyword>
<dbReference type="SUPFAM" id="SSF51126">
    <property type="entry name" value="Pectin lyase-like"/>
    <property type="match status" value="2"/>
</dbReference>
<evidence type="ECO:0000256" key="1">
    <source>
        <dbReference type="ARBA" id="ARBA00016512"/>
    </source>
</evidence>
<dbReference type="InterPro" id="IPR011050">
    <property type="entry name" value="Pectin_lyase_fold/virulence"/>
</dbReference>
<dbReference type="EMBL" id="CAJNJA010038420">
    <property type="protein sequence ID" value="CAE7746811.1"/>
    <property type="molecule type" value="Genomic_DNA"/>
</dbReference>
<reference evidence="4" key="1">
    <citation type="submission" date="2021-02" db="EMBL/GenBank/DDBJ databases">
        <authorList>
            <person name="Dougan E. K."/>
            <person name="Rhodes N."/>
            <person name="Thang M."/>
            <person name="Chan C."/>
        </authorList>
    </citation>
    <scope>NUCLEOTIDE SEQUENCE</scope>
</reference>
<feature type="domain" description="Right handed beta helix" evidence="3">
    <location>
        <begin position="195"/>
        <end position="304"/>
    </location>
</feature>
<dbReference type="InterPro" id="IPR039448">
    <property type="entry name" value="Beta_helix"/>
</dbReference>
<dbReference type="OrthoDB" id="2018448at2759"/>
<comment type="caution">
    <text evidence="4">The sequence shown here is derived from an EMBL/GenBank/DDBJ whole genome shotgun (WGS) entry which is preliminary data.</text>
</comment>
<feature type="domain" description="Right handed beta helix" evidence="3">
    <location>
        <begin position="619"/>
        <end position="743"/>
    </location>
</feature>
<organism evidence="4 5">
    <name type="scientific">Symbiodinium necroappetens</name>
    <dbReference type="NCBI Taxonomy" id="1628268"/>
    <lineage>
        <taxon>Eukaryota</taxon>
        <taxon>Sar</taxon>
        <taxon>Alveolata</taxon>
        <taxon>Dinophyceae</taxon>
        <taxon>Suessiales</taxon>
        <taxon>Symbiodiniaceae</taxon>
        <taxon>Symbiodinium</taxon>
    </lineage>
</organism>
<dbReference type="Gene3D" id="2.160.20.10">
    <property type="entry name" value="Single-stranded right-handed beta-helix, Pectin lyase-like"/>
    <property type="match status" value="2"/>
</dbReference>
<dbReference type="InterPro" id="IPR018247">
    <property type="entry name" value="EF_Hand_1_Ca_BS"/>
</dbReference>
<dbReference type="Pfam" id="PF13229">
    <property type="entry name" value="Beta_helix"/>
    <property type="match status" value="2"/>
</dbReference>
<sequence length="935" mass="95829">MGDVARGFASGFGVGGVVEDELGERCRGVVGGAAGEDFGALLVESGEAFDGFADVGLREAALEFGVGDSHFGAGGSEGDFGVGEEVDELRVVFGDAVRCRWCRHGVDHTTPWAGVQVDSLECWIVAQGRRVADEEEHRGTGAIDAAVDGDEVVVAPGVYFEKLTLQGKNLTLTGVQTALDGTDLGGNSMLYLSGVGDSTLIRGITFQNSTGASTRGGGITVEHSGSPIFMDCVFQSNWSPWGGAARVDFQSEPIFVNCQFVNNVANFAGAIFVTGQSVPQIYNCVFKGNSGGLSGGAMWILSGSSTIAGCLFADNRARDGGAITNNGASRIISCTFTGNESYGATGVNGGGILNGNSASNIPVIANCILWNNIPNQLDAYRGTIVHVAACIVEGGAFGQGILDADPLFADPDTCDYSLLPGSPAIDAGLNDELPPQIAIDLNGDPRFADDPCSPNTGAGDGPIVDIGAQEFQGTSDFCAGDCDSSGAVDFNDLVEMLFAFGPSDECRCDADESGTVDFNDLVAALGIAMQRLAALAVCLLPALAHAAVINVPADHATIQGAIDAAVSGDEIVLSAGTYSEELDLGSKNLILRAAAGERGAVVLDGQNSFRIMSITGGQGSSTLIDGITFTNGHAEDAGALEIIGASPTLRRCTFVANTSQEDGGALAVFGSNATFADCLFENNTALDDGGAIVISFSEAAFDRCVFRGNQASSDGGVFNCSGSANHTVSNSLFVGNHGATGGAVFVLESDPTYINCTFVENTTVFSGDSFDLSDTPGGTVTVTNCILWNGDSDEISGMGVAIVKDSVVQGGFMGMGVIENDPLFVDPMTADFRLASASPALDEGDNTAVPGGALTDLDGNPRVVGGIVDLGAYEFQGATVCAGDCDNSGAVDFNDLVSMLFEFGNMSDARCDADSSGSVDFNDLVAALFLFGPCA</sequence>
<dbReference type="SMART" id="SM00710">
    <property type="entry name" value="PbH1"/>
    <property type="match status" value="6"/>
</dbReference>
<evidence type="ECO:0000256" key="2">
    <source>
        <dbReference type="ARBA" id="ARBA00022837"/>
    </source>
</evidence>
<dbReference type="PANTHER" id="PTHR11319:SF35">
    <property type="entry name" value="OUTER MEMBRANE PROTEIN PMPC-RELATED"/>
    <property type="match status" value="1"/>
</dbReference>
<evidence type="ECO:0000313" key="4">
    <source>
        <dbReference type="EMBL" id="CAE7746811.1"/>
    </source>
</evidence>
<evidence type="ECO:0000259" key="3">
    <source>
        <dbReference type="Pfam" id="PF13229"/>
    </source>
</evidence>
<protein>
    <recommendedName>
        <fullName evidence="1">Probable pectate lyase C</fullName>
    </recommendedName>
</protein>
<keyword evidence="2" id="KW-0106">Calcium</keyword>
<dbReference type="InterPro" id="IPR059226">
    <property type="entry name" value="Choice_anch_Q_dom"/>
</dbReference>
<dbReference type="SUPFAM" id="SSF47473">
    <property type="entry name" value="EF-hand"/>
    <property type="match status" value="1"/>
</dbReference>
<gene>
    <name evidence="4" type="ORF">SNEC2469_LOCUS21635</name>
</gene>
<dbReference type="NCBIfam" id="NF041518">
    <property type="entry name" value="choice_anch_Q"/>
    <property type="match status" value="2"/>
</dbReference>
<dbReference type="PANTHER" id="PTHR11319">
    <property type="entry name" value="G PROTEIN-COUPLED RECEPTOR-RELATED"/>
    <property type="match status" value="1"/>
</dbReference>
<evidence type="ECO:0000313" key="5">
    <source>
        <dbReference type="Proteomes" id="UP000601435"/>
    </source>
</evidence>
<name>A0A812XPT4_9DINO</name>
<accession>A0A812XPT4</accession>
<dbReference type="AlphaFoldDB" id="A0A812XPT4"/>
<dbReference type="Proteomes" id="UP000601435">
    <property type="component" value="Unassembled WGS sequence"/>
</dbReference>
<dbReference type="PROSITE" id="PS00018">
    <property type="entry name" value="EF_HAND_1"/>
    <property type="match status" value="4"/>
</dbReference>
<proteinExistence type="predicted"/>
<dbReference type="InterPro" id="IPR012334">
    <property type="entry name" value="Pectin_lyas_fold"/>
</dbReference>
<dbReference type="InterPro" id="IPR006626">
    <property type="entry name" value="PbH1"/>
</dbReference>